<accession>A0A3B1AFI2</accession>
<protein>
    <recommendedName>
        <fullName evidence="2">Lipoprotein</fullName>
    </recommendedName>
</protein>
<dbReference type="PROSITE" id="PS51257">
    <property type="entry name" value="PROKAR_LIPOPROTEIN"/>
    <property type="match status" value="1"/>
</dbReference>
<reference evidence="1" key="1">
    <citation type="submission" date="2018-06" db="EMBL/GenBank/DDBJ databases">
        <authorList>
            <person name="Zhirakovskaya E."/>
        </authorList>
    </citation>
    <scope>NUCLEOTIDE SEQUENCE</scope>
</reference>
<proteinExistence type="predicted"/>
<organism evidence="1">
    <name type="scientific">hydrothermal vent metagenome</name>
    <dbReference type="NCBI Taxonomy" id="652676"/>
    <lineage>
        <taxon>unclassified sequences</taxon>
        <taxon>metagenomes</taxon>
        <taxon>ecological metagenomes</taxon>
    </lineage>
</organism>
<dbReference type="AlphaFoldDB" id="A0A3B1AFI2"/>
<name>A0A3B1AFI2_9ZZZZ</name>
<evidence type="ECO:0008006" key="2">
    <source>
        <dbReference type="Google" id="ProtNLM"/>
    </source>
</evidence>
<dbReference type="EMBL" id="UOFT01000027">
    <property type="protein sequence ID" value="VAW92644.1"/>
    <property type="molecule type" value="Genomic_DNA"/>
</dbReference>
<gene>
    <name evidence="1" type="ORF">MNBD_GAMMA23-2462</name>
</gene>
<evidence type="ECO:0000313" key="1">
    <source>
        <dbReference type="EMBL" id="VAW92644.1"/>
    </source>
</evidence>
<sequence>MSFKKISIFILTVLLVTIIGCRSNPVREVVNAPVMTIGEYTVKDVEKAIIRAGQSIGWSMKPVKPGLIIGIIFVRNNMAKVEISYNKKHYSITYKDSAGLKYNGTGISRYYNNWIKNLEQRINSQLSGI</sequence>